<dbReference type="CDD" id="cd06578">
    <property type="entry name" value="HemD"/>
    <property type="match status" value="1"/>
</dbReference>
<dbReference type="EC" id="2.1.1.107" evidence="1"/>
<dbReference type="PANTHER" id="PTHR45790">
    <property type="entry name" value="SIROHEME SYNTHASE-RELATED"/>
    <property type="match status" value="1"/>
</dbReference>
<dbReference type="Pfam" id="PF02602">
    <property type="entry name" value="HEM4"/>
    <property type="match status" value="1"/>
</dbReference>
<evidence type="ECO:0000259" key="8">
    <source>
        <dbReference type="Pfam" id="PF02602"/>
    </source>
</evidence>
<keyword evidence="2 6" id="KW-0489">Methyltransferase</keyword>
<dbReference type="Gene3D" id="3.30.950.10">
    <property type="entry name" value="Methyltransferase, Cobalt-precorrin-4 Transmethylase, Domain 2"/>
    <property type="match status" value="1"/>
</dbReference>
<organism evidence="9 10">
    <name type="scientific">Fumia xinanensis</name>
    <dbReference type="NCBI Taxonomy" id="2763659"/>
    <lineage>
        <taxon>Bacteria</taxon>
        <taxon>Bacillati</taxon>
        <taxon>Bacillota</taxon>
        <taxon>Clostridia</taxon>
        <taxon>Eubacteriales</taxon>
        <taxon>Oscillospiraceae</taxon>
        <taxon>Fumia</taxon>
    </lineage>
</organism>
<feature type="domain" description="Tetrapyrrole methylase" evidence="7">
    <location>
        <begin position="7"/>
        <end position="217"/>
    </location>
</feature>
<evidence type="ECO:0000313" key="9">
    <source>
        <dbReference type="EMBL" id="MBC8559423.1"/>
    </source>
</evidence>
<evidence type="ECO:0000313" key="10">
    <source>
        <dbReference type="Proteomes" id="UP000610760"/>
    </source>
</evidence>
<protein>
    <recommendedName>
        <fullName evidence="1">uroporphyrinogen-III C-methyltransferase</fullName>
        <ecNumber evidence="1">2.1.1.107</ecNumber>
    </recommendedName>
</protein>
<dbReference type="Pfam" id="PF00590">
    <property type="entry name" value="TP_methylase"/>
    <property type="match status" value="1"/>
</dbReference>
<dbReference type="Gene3D" id="3.40.1010.10">
    <property type="entry name" value="Cobalt-precorrin-4 Transmethylase, Domain 1"/>
    <property type="match status" value="1"/>
</dbReference>
<dbReference type="FunFam" id="3.40.1010.10:FF:000001">
    <property type="entry name" value="Siroheme synthase"/>
    <property type="match status" value="1"/>
</dbReference>
<keyword evidence="10" id="KW-1185">Reference proteome</keyword>
<reference evidence="9" key="1">
    <citation type="submission" date="2020-08" db="EMBL/GenBank/DDBJ databases">
        <title>Genome public.</title>
        <authorList>
            <person name="Liu C."/>
            <person name="Sun Q."/>
        </authorList>
    </citation>
    <scope>NUCLEOTIDE SEQUENCE</scope>
    <source>
        <strain evidence="9">NSJ-33</strain>
    </source>
</reference>
<dbReference type="InterPro" id="IPR035996">
    <property type="entry name" value="4pyrrol_Methylase_sf"/>
</dbReference>
<gene>
    <name evidence="9" type="primary">cobA</name>
    <name evidence="9" type="ORF">H8710_04985</name>
</gene>
<dbReference type="InterPro" id="IPR014777">
    <property type="entry name" value="4pyrrole_Mease_sub1"/>
</dbReference>
<dbReference type="GO" id="GO:0032259">
    <property type="term" value="P:methylation"/>
    <property type="evidence" value="ECO:0007669"/>
    <property type="project" value="UniProtKB-KW"/>
</dbReference>
<evidence type="ECO:0000256" key="6">
    <source>
        <dbReference type="RuleBase" id="RU003960"/>
    </source>
</evidence>
<dbReference type="FunFam" id="3.30.950.10:FF:000001">
    <property type="entry name" value="Siroheme synthase"/>
    <property type="match status" value="1"/>
</dbReference>
<keyword evidence="4" id="KW-0949">S-adenosyl-L-methionine</keyword>
<keyword evidence="5" id="KW-0627">Porphyrin biosynthesis</keyword>
<dbReference type="InterPro" id="IPR006366">
    <property type="entry name" value="CobA/CysG_C"/>
</dbReference>
<dbReference type="PANTHER" id="PTHR45790:SF3">
    <property type="entry name" value="S-ADENOSYL-L-METHIONINE-DEPENDENT UROPORPHYRINOGEN III METHYLTRANSFERASE, CHLOROPLASTIC"/>
    <property type="match status" value="1"/>
</dbReference>
<dbReference type="NCBIfam" id="TIGR01469">
    <property type="entry name" value="cobA_cysG_Cterm"/>
    <property type="match status" value="1"/>
</dbReference>
<accession>A0A926I2C6</accession>
<dbReference type="InterPro" id="IPR003043">
    <property type="entry name" value="Uropor_MeTrfase_CS"/>
</dbReference>
<evidence type="ECO:0000256" key="2">
    <source>
        <dbReference type="ARBA" id="ARBA00022603"/>
    </source>
</evidence>
<dbReference type="InterPro" id="IPR000878">
    <property type="entry name" value="4pyrrol_Mease"/>
</dbReference>
<dbReference type="PROSITE" id="PS00840">
    <property type="entry name" value="SUMT_2"/>
    <property type="match status" value="1"/>
</dbReference>
<dbReference type="InterPro" id="IPR014776">
    <property type="entry name" value="4pyrrole_Mease_sub2"/>
</dbReference>
<proteinExistence type="inferred from homology"/>
<dbReference type="InterPro" id="IPR036108">
    <property type="entry name" value="4pyrrol_syn_uPrphyn_synt_sf"/>
</dbReference>
<name>A0A926I2C6_9FIRM</name>
<dbReference type="CDD" id="cd11642">
    <property type="entry name" value="SUMT"/>
    <property type="match status" value="1"/>
</dbReference>
<dbReference type="GO" id="GO:0019354">
    <property type="term" value="P:siroheme biosynthetic process"/>
    <property type="evidence" value="ECO:0007669"/>
    <property type="project" value="InterPro"/>
</dbReference>
<dbReference type="NCBIfam" id="NF004790">
    <property type="entry name" value="PRK06136.1"/>
    <property type="match status" value="1"/>
</dbReference>
<dbReference type="Proteomes" id="UP000610760">
    <property type="component" value="Unassembled WGS sequence"/>
</dbReference>
<feature type="domain" description="Tetrapyrrole biosynthesis uroporphyrinogen III synthase" evidence="8">
    <location>
        <begin position="269"/>
        <end position="485"/>
    </location>
</feature>
<keyword evidence="3 6" id="KW-0808">Transferase</keyword>
<evidence type="ECO:0000256" key="4">
    <source>
        <dbReference type="ARBA" id="ARBA00022691"/>
    </source>
</evidence>
<dbReference type="InterPro" id="IPR003754">
    <property type="entry name" value="4pyrrol_synth_uPrphyn_synth"/>
</dbReference>
<comment type="caution">
    <text evidence="9">The sequence shown here is derived from an EMBL/GenBank/DDBJ whole genome shotgun (WGS) entry which is preliminary data.</text>
</comment>
<dbReference type="SUPFAM" id="SSF69618">
    <property type="entry name" value="HemD-like"/>
    <property type="match status" value="1"/>
</dbReference>
<sequence length="493" mass="52640">MKKSGFVALVGAGPGDAGLLTRRGADLLRKAQIVVYDRLVSREILDEIPDSARRIDVGKNAGNHPVPQEEINEILLREALDGNFVVRLKGGDPFVFGRGGEELELLNENGIPFTVVPGITSAIAACCYAGIPVTHRDSCSSLHIVTGHARKGKALSINYRALCELNGTLIFLMGVSALPELMAGLLEAGMAAGTPAAVVENGTRPEQRKIVATVGTLAEEARKAAIHSPAVIAVGEVCSYGERFDWFTKLALKGKKLVVTRPKASAGTLTERLRELGAEVLSYPCIETQRLSVIKGVFEGLSGYRWLLFTSKNGVDAFFDWLFEAGKDARALSGTKIGAVGTQTAEALQNRGVCADCVPETYDGEHLAELVKDQILPGERVLVLGPEQSSGGIEKVFGEAVSYDYFPLYRTSRRREPPENAGEILSSDGVIFTSASTAEGFAESLSGEDLSGLTAFCIGRQTATAAEKHGMKTIVSEEASVQSLVTCVLDRLK</sequence>
<dbReference type="GO" id="GO:0004851">
    <property type="term" value="F:uroporphyrin-III C-methyltransferase activity"/>
    <property type="evidence" value="ECO:0007669"/>
    <property type="project" value="UniProtKB-EC"/>
</dbReference>
<dbReference type="SUPFAM" id="SSF53790">
    <property type="entry name" value="Tetrapyrrole methylase"/>
    <property type="match status" value="1"/>
</dbReference>
<dbReference type="EMBL" id="JACRSV010000001">
    <property type="protein sequence ID" value="MBC8559423.1"/>
    <property type="molecule type" value="Genomic_DNA"/>
</dbReference>
<dbReference type="AlphaFoldDB" id="A0A926I2C6"/>
<evidence type="ECO:0000256" key="3">
    <source>
        <dbReference type="ARBA" id="ARBA00022679"/>
    </source>
</evidence>
<dbReference type="InterPro" id="IPR050161">
    <property type="entry name" value="Siro_Cobalamin_biosynth"/>
</dbReference>
<evidence type="ECO:0000256" key="5">
    <source>
        <dbReference type="ARBA" id="ARBA00023244"/>
    </source>
</evidence>
<dbReference type="Gene3D" id="3.40.50.10090">
    <property type="match status" value="2"/>
</dbReference>
<dbReference type="GO" id="GO:0004852">
    <property type="term" value="F:uroporphyrinogen-III synthase activity"/>
    <property type="evidence" value="ECO:0007669"/>
    <property type="project" value="InterPro"/>
</dbReference>
<dbReference type="RefSeq" id="WP_249294316.1">
    <property type="nucleotide sequence ID" value="NZ_JACRSV010000001.1"/>
</dbReference>
<comment type="similarity">
    <text evidence="6">Belongs to the precorrin methyltransferase family.</text>
</comment>
<evidence type="ECO:0000256" key="1">
    <source>
        <dbReference type="ARBA" id="ARBA00012162"/>
    </source>
</evidence>
<evidence type="ECO:0000259" key="7">
    <source>
        <dbReference type="Pfam" id="PF00590"/>
    </source>
</evidence>